<dbReference type="AlphaFoldDB" id="A0A1L7XYZ0"/>
<feature type="transmembrane region" description="Helical" evidence="7">
    <location>
        <begin position="95"/>
        <end position="118"/>
    </location>
</feature>
<feature type="transmembrane region" description="Helical" evidence="7">
    <location>
        <begin position="172"/>
        <end position="196"/>
    </location>
</feature>
<proteinExistence type="inferred from homology"/>
<feature type="transmembrane region" description="Helical" evidence="7">
    <location>
        <begin position="47"/>
        <end position="75"/>
    </location>
</feature>
<feature type="compositionally biased region" description="Polar residues" evidence="6">
    <location>
        <begin position="277"/>
        <end position="298"/>
    </location>
</feature>
<dbReference type="PANTHER" id="PTHR33048:SF57">
    <property type="entry name" value="INTEGRAL MEMBRANE PROTEIN-RELATED"/>
    <property type="match status" value="1"/>
</dbReference>
<organism evidence="9 10">
    <name type="scientific">Phialocephala subalpina</name>
    <dbReference type="NCBI Taxonomy" id="576137"/>
    <lineage>
        <taxon>Eukaryota</taxon>
        <taxon>Fungi</taxon>
        <taxon>Dikarya</taxon>
        <taxon>Ascomycota</taxon>
        <taxon>Pezizomycotina</taxon>
        <taxon>Leotiomycetes</taxon>
        <taxon>Helotiales</taxon>
        <taxon>Mollisiaceae</taxon>
        <taxon>Phialocephala</taxon>
        <taxon>Phialocephala fortinii species complex</taxon>
    </lineage>
</organism>
<name>A0A1L7XYZ0_9HELO</name>
<feature type="transmembrane region" description="Helical" evidence="7">
    <location>
        <begin position="208"/>
        <end position="229"/>
    </location>
</feature>
<sequence length="359" mass="39762">MYAFPITLPAQKTVLAINVLFIILPFAAVCLRLYARHQRRIPIDASDCCIIVALLLSNVFMITGIVMVVNCGLGFEQTVVTAEHGEGPMILFRKFLVIMQLLWSSSLALVKVSILLFYVRIFAVGKFIIAAKFTAGFIVAWAISVFLCVFLLCRPFAYNWDATITGTCGNSILSYVILGAVNLMTDLVLLSLPLPYIWTLRLRFRIKIALTITFTIGIGASIFSILRIISLTTVSEAHLLKQITEPLIWGELEPAIGIILACTPMIKPLILGDSSRNRSSPVNSQTCGSSTKGLSGQRSFKPLDDQDYPLRPIQHNDGQSENENCSYAASSVTEEGLHREPEFAKDAIQVRSEWTVRKE</sequence>
<feature type="domain" description="Rhodopsin" evidence="8">
    <location>
        <begin position="31"/>
        <end position="270"/>
    </location>
</feature>
<evidence type="ECO:0000256" key="5">
    <source>
        <dbReference type="ARBA" id="ARBA00038359"/>
    </source>
</evidence>
<keyword evidence="2 7" id="KW-0812">Transmembrane</keyword>
<dbReference type="PANTHER" id="PTHR33048">
    <property type="entry name" value="PTH11-LIKE INTEGRAL MEMBRANE PROTEIN (AFU_ORTHOLOGUE AFUA_5G11245)"/>
    <property type="match status" value="1"/>
</dbReference>
<evidence type="ECO:0000256" key="7">
    <source>
        <dbReference type="SAM" id="Phobius"/>
    </source>
</evidence>
<keyword evidence="3 7" id="KW-1133">Transmembrane helix</keyword>
<dbReference type="OrthoDB" id="5273647at2759"/>
<comment type="similarity">
    <text evidence="5">Belongs to the SAT4 family.</text>
</comment>
<feature type="compositionally biased region" description="Polar residues" evidence="6">
    <location>
        <begin position="316"/>
        <end position="333"/>
    </location>
</feature>
<evidence type="ECO:0000256" key="2">
    <source>
        <dbReference type="ARBA" id="ARBA00022692"/>
    </source>
</evidence>
<evidence type="ECO:0000256" key="3">
    <source>
        <dbReference type="ARBA" id="ARBA00022989"/>
    </source>
</evidence>
<evidence type="ECO:0000313" key="9">
    <source>
        <dbReference type="EMBL" id="CZR70282.1"/>
    </source>
</evidence>
<keyword evidence="10" id="KW-1185">Reference proteome</keyword>
<evidence type="ECO:0000313" key="10">
    <source>
        <dbReference type="Proteomes" id="UP000184330"/>
    </source>
</evidence>
<reference evidence="9 10" key="1">
    <citation type="submission" date="2016-03" db="EMBL/GenBank/DDBJ databases">
        <authorList>
            <person name="Ploux O."/>
        </authorList>
    </citation>
    <scope>NUCLEOTIDE SEQUENCE [LARGE SCALE GENOMIC DNA]</scope>
    <source>
        <strain evidence="9 10">UAMH 11012</strain>
    </source>
</reference>
<evidence type="ECO:0000259" key="8">
    <source>
        <dbReference type="Pfam" id="PF20684"/>
    </source>
</evidence>
<evidence type="ECO:0000256" key="1">
    <source>
        <dbReference type="ARBA" id="ARBA00004141"/>
    </source>
</evidence>
<feature type="transmembrane region" description="Helical" evidence="7">
    <location>
        <begin position="15"/>
        <end position="35"/>
    </location>
</feature>
<dbReference type="InterPro" id="IPR052337">
    <property type="entry name" value="SAT4-like"/>
</dbReference>
<keyword evidence="4 7" id="KW-0472">Membrane</keyword>
<dbReference type="GO" id="GO:0016020">
    <property type="term" value="C:membrane"/>
    <property type="evidence" value="ECO:0007669"/>
    <property type="project" value="UniProtKB-SubCell"/>
</dbReference>
<dbReference type="Pfam" id="PF20684">
    <property type="entry name" value="Fung_rhodopsin"/>
    <property type="match status" value="1"/>
</dbReference>
<feature type="transmembrane region" description="Helical" evidence="7">
    <location>
        <begin position="130"/>
        <end position="152"/>
    </location>
</feature>
<protein>
    <recommendedName>
        <fullName evidence="8">Rhodopsin domain-containing protein</fullName>
    </recommendedName>
</protein>
<comment type="subcellular location">
    <subcellularLocation>
        <location evidence="1">Membrane</location>
        <topology evidence="1">Multi-pass membrane protein</topology>
    </subcellularLocation>
</comment>
<dbReference type="InterPro" id="IPR049326">
    <property type="entry name" value="Rhodopsin_dom_fungi"/>
</dbReference>
<accession>A0A1L7XYZ0</accession>
<evidence type="ECO:0000256" key="4">
    <source>
        <dbReference type="ARBA" id="ARBA00023136"/>
    </source>
</evidence>
<dbReference type="Proteomes" id="UP000184330">
    <property type="component" value="Unassembled WGS sequence"/>
</dbReference>
<dbReference type="EMBL" id="FJOG01000129">
    <property type="protein sequence ID" value="CZR70282.1"/>
    <property type="molecule type" value="Genomic_DNA"/>
</dbReference>
<feature type="region of interest" description="Disordered" evidence="6">
    <location>
        <begin position="275"/>
        <end position="340"/>
    </location>
</feature>
<gene>
    <name evidence="9" type="ORF">PAC_20184</name>
</gene>
<evidence type="ECO:0000256" key="6">
    <source>
        <dbReference type="SAM" id="MobiDB-lite"/>
    </source>
</evidence>